<keyword evidence="2" id="KW-0949">S-adenosyl-L-methionine</keyword>
<feature type="domain" description="Radical SAM core" evidence="7">
    <location>
        <begin position="20"/>
        <end position="164"/>
    </location>
</feature>
<evidence type="ECO:0000259" key="7">
    <source>
        <dbReference type="Pfam" id="PF04055"/>
    </source>
</evidence>
<evidence type="ECO:0000256" key="5">
    <source>
        <dbReference type="ARBA" id="ARBA00023014"/>
    </source>
</evidence>
<evidence type="ECO:0000256" key="1">
    <source>
        <dbReference type="ARBA" id="ARBA00001966"/>
    </source>
</evidence>
<feature type="domain" description="4Fe4S-binding SPASM" evidence="8">
    <location>
        <begin position="234"/>
        <end position="299"/>
    </location>
</feature>
<dbReference type="SFLD" id="SFLDS00029">
    <property type="entry name" value="Radical_SAM"/>
    <property type="match status" value="1"/>
</dbReference>
<evidence type="ECO:0000313" key="10">
    <source>
        <dbReference type="Proteomes" id="UP000316921"/>
    </source>
</evidence>
<evidence type="ECO:0000256" key="3">
    <source>
        <dbReference type="ARBA" id="ARBA00022723"/>
    </source>
</evidence>
<keyword evidence="4" id="KW-0408">Iron</keyword>
<dbReference type="KEGG" id="pbap:Pla133_19620"/>
<dbReference type="GO" id="GO:0046872">
    <property type="term" value="F:metal ion binding"/>
    <property type="evidence" value="ECO:0007669"/>
    <property type="project" value="UniProtKB-KW"/>
</dbReference>
<dbReference type="InterPro" id="IPR050377">
    <property type="entry name" value="Radical_SAM_PqqE_MftC-like"/>
</dbReference>
<reference evidence="9 10" key="1">
    <citation type="submission" date="2019-02" db="EMBL/GenBank/DDBJ databases">
        <title>Deep-cultivation of Planctomycetes and their phenomic and genomic characterization uncovers novel biology.</title>
        <authorList>
            <person name="Wiegand S."/>
            <person name="Jogler M."/>
            <person name="Boedeker C."/>
            <person name="Pinto D."/>
            <person name="Vollmers J."/>
            <person name="Rivas-Marin E."/>
            <person name="Kohn T."/>
            <person name="Peeters S.H."/>
            <person name="Heuer A."/>
            <person name="Rast P."/>
            <person name="Oberbeckmann S."/>
            <person name="Bunk B."/>
            <person name="Jeske O."/>
            <person name="Meyerdierks A."/>
            <person name="Storesund J.E."/>
            <person name="Kallscheuer N."/>
            <person name="Luecker S."/>
            <person name="Lage O.M."/>
            <person name="Pohl T."/>
            <person name="Merkel B.J."/>
            <person name="Hornburger P."/>
            <person name="Mueller R.-W."/>
            <person name="Bruemmer F."/>
            <person name="Labrenz M."/>
            <person name="Spormann A.M."/>
            <person name="Op den Camp H."/>
            <person name="Overmann J."/>
            <person name="Amann R."/>
            <person name="Jetten M.S.M."/>
            <person name="Mascher T."/>
            <person name="Medema M.H."/>
            <person name="Devos D.P."/>
            <person name="Kaster A.-K."/>
            <person name="Ovreas L."/>
            <person name="Rohde M."/>
            <person name="Galperin M.Y."/>
            <person name="Jogler C."/>
        </authorList>
    </citation>
    <scope>NUCLEOTIDE SEQUENCE [LARGE SCALE GENOMIC DNA]</scope>
    <source>
        <strain evidence="9 10">Pla133</strain>
    </source>
</reference>
<name>A0A518BIU4_9BACT</name>
<dbReference type="Gene3D" id="3.20.20.70">
    <property type="entry name" value="Aldolase class I"/>
    <property type="match status" value="1"/>
</dbReference>
<keyword evidence="5" id="KW-0411">Iron-sulfur</keyword>
<dbReference type="InterPro" id="IPR007197">
    <property type="entry name" value="rSAM"/>
</dbReference>
<keyword evidence="3" id="KW-0479">Metal-binding</keyword>
<dbReference type="EMBL" id="CP036287">
    <property type="protein sequence ID" value="QDU66886.1"/>
    <property type="molecule type" value="Genomic_DNA"/>
</dbReference>
<evidence type="ECO:0000313" key="9">
    <source>
        <dbReference type="EMBL" id="QDU66886.1"/>
    </source>
</evidence>
<dbReference type="AlphaFoldDB" id="A0A518BIU4"/>
<dbReference type="Proteomes" id="UP000316921">
    <property type="component" value="Chromosome"/>
</dbReference>
<dbReference type="PANTHER" id="PTHR11228:SF34">
    <property type="entry name" value="TUNGSTEN-CONTAINING ALDEHYDE FERREDOXIN OXIDOREDUCTASE COFACTOR MODIFYING PROTEIN"/>
    <property type="match status" value="1"/>
</dbReference>
<dbReference type="InterPro" id="IPR023885">
    <property type="entry name" value="4Fe4S-binding_SPASM_dom"/>
</dbReference>
<dbReference type="Pfam" id="PF04055">
    <property type="entry name" value="Radical_SAM"/>
    <property type="match status" value="1"/>
</dbReference>
<dbReference type="GO" id="GO:0051536">
    <property type="term" value="F:iron-sulfur cluster binding"/>
    <property type="evidence" value="ECO:0007669"/>
    <property type="project" value="UniProtKB-KW"/>
</dbReference>
<protein>
    <submittedName>
        <fullName evidence="9">Radical SAM superfamily protein</fullName>
    </submittedName>
</protein>
<dbReference type="Pfam" id="PF13186">
    <property type="entry name" value="SPASM"/>
    <property type="match status" value="1"/>
</dbReference>
<dbReference type="InterPro" id="IPR058240">
    <property type="entry name" value="rSAM_sf"/>
</dbReference>
<feature type="region of interest" description="Disordered" evidence="6">
    <location>
        <begin position="322"/>
        <end position="347"/>
    </location>
</feature>
<evidence type="ECO:0000256" key="4">
    <source>
        <dbReference type="ARBA" id="ARBA00023004"/>
    </source>
</evidence>
<evidence type="ECO:0000256" key="6">
    <source>
        <dbReference type="SAM" id="MobiDB-lite"/>
    </source>
</evidence>
<dbReference type="SFLD" id="SFLDG01067">
    <property type="entry name" value="SPASM/twitch_domain_containing"/>
    <property type="match status" value="1"/>
</dbReference>
<dbReference type="CDD" id="cd01335">
    <property type="entry name" value="Radical_SAM"/>
    <property type="match status" value="1"/>
</dbReference>
<accession>A0A518BIU4</accession>
<keyword evidence="10" id="KW-1185">Reference proteome</keyword>
<dbReference type="InterPro" id="IPR013785">
    <property type="entry name" value="Aldolase_TIM"/>
</dbReference>
<comment type="cofactor">
    <cofactor evidence="1">
        <name>[4Fe-4S] cluster</name>
        <dbReference type="ChEBI" id="CHEBI:49883"/>
    </cofactor>
</comment>
<dbReference type="SUPFAM" id="SSF102114">
    <property type="entry name" value="Radical SAM enzymes"/>
    <property type="match status" value="1"/>
</dbReference>
<dbReference type="PANTHER" id="PTHR11228">
    <property type="entry name" value="RADICAL SAM DOMAIN PROTEIN"/>
    <property type="match status" value="1"/>
</dbReference>
<evidence type="ECO:0000259" key="8">
    <source>
        <dbReference type="Pfam" id="PF13186"/>
    </source>
</evidence>
<proteinExistence type="predicted"/>
<dbReference type="GO" id="GO:0003824">
    <property type="term" value="F:catalytic activity"/>
    <property type="evidence" value="ECO:0007669"/>
    <property type="project" value="InterPro"/>
</dbReference>
<sequence length="347" mass="39260">MSAPVSPIYPQEQRLRVDLELTNACNFKCPICPQAFTGDRVTEAGAPYNRRTGMMSPEVFERSVEECERVAGWVELGFFGEQTLHRRYFDYLDRLGRRESFALELNTNLSLVTRETLAKWIEVRLDLARLSVDAVTPEVFNRARPGQVRDLDGNIVDEADRMDAINEKIDYWLGLADHCPTRLVFVKSSHNTGERLPFVERWRPRLGPEDVVLLKQMLSYGGKMADPAVRAHACNIWNERYLMIDWRGDLSPCNLDTNMDLAIGNVMRDSLHGAYRGAIANHLRSRTGCGKDLTPCRTCVDANNWSENEFYKNAAHHPEEALNQPPADAEVGHESPTMTPATAAQPL</sequence>
<dbReference type="CDD" id="cd21109">
    <property type="entry name" value="SPASM"/>
    <property type="match status" value="1"/>
</dbReference>
<organism evidence="9 10">
    <name type="scientific">Engelhardtia mirabilis</name>
    <dbReference type="NCBI Taxonomy" id="2528011"/>
    <lineage>
        <taxon>Bacteria</taxon>
        <taxon>Pseudomonadati</taxon>
        <taxon>Planctomycetota</taxon>
        <taxon>Planctomycetia</taxon>
        <taxon>Planctomycetia incertae sedis</taxon>
        <taxon>Engelhardtia</taxon>
    </lineage>
</organism>
<feature type="compositionally biased region" description="Polar residues" evidence="6">
    <location>
        <begin position="336"/>
        <end position="347"/>
    </location>
</feature>
<gene>
    <name evidence="9" type="ORF">Pla133_19620</name>
</gene>
<dbReference type="RefSeq" id="WP_145064691.1">
    <property type="nucleotide sequence ID" value="NZ_CP036287.1"/>
</dbReference>
<evidence type="ECO:0000256" key="2">
    <source>
        <dbReference type="ARBA" id="ARBA00022691"/>
    </source>
</evidence>